<organism evidence="1 2">
    <name type="scientific">Erythroxylum novogranatense</name>
    <dbReference type="NCBI Taxonomy" id="1862640"/>
    <lineage>
        <taxon>Eukaryota</taxon>
        <taxon>Viridiplantae</taxon>
        <taxon>Streptophyta</taxon>
        <taxon>Embryophyta</taxon>
        <taxon>Tracheophyta</taxon>
        <taxon>Spermatophyta</taxon>
        <taxon>Magnoliopsida</taxon>
        <taxon>eudicotyledons</taxon>
        <taxon>Gunneridae</taxon>
        <taxon>Pentapetalae</taxon>
        <taxon>rosids</taxon>
        <taxon>fabids</taxon>
        <taxon>Malpighiales</taxon>
        <taxon>Erythroxylaceae</taxon>
        <taxon>Erythroxylum</taxon>
    </lineage>
</organism>
<dbReference type="InterPro" id="IPR050951">
    <property type="entry name" value="Retrovirus_Pol_polyprotein"/>
</dbReference>
<evidence type="ECO:0000313" key="2">
    <source>
        <dbReference type="Proteomes" id="UP001159364"/>
    </source>
</evidence>
<accession>A0AAV8SDD4</accession>
<dbReference type="Gene3D" id="3.30.70.270">
    <property type="match status" value="2"/>
</dbReference>
<reference evidence="1 2" key="1">
    <citation type="submission" date="2021-09" db="EMBL/GenBank/DDBJ databases">
        <title>Genomic insights and catalytic innovation underlie evolution of tropane alkaloids biosynthesis.</title>
        <authorList>
            <person name="Wang Y.-J."/>
            <person name="Tian T."/>
            <person name="Huang J.-P."/>
            <person name="Huang S.-X."/>
        </authorList>
    </citation>
    <scope>NUCLEOTIDE SEQUENCE [LARGE SCALE GENOMIC DNA]</scope>
    <source>
        <strain evidence="1">KIB-2018</strain>
        <tissue evidence="1">Leaf</tissue>
    </source>
</reference>
<dbReference type="InterPro" id="IPR043128">
    <property type="entry name" value="Rev_trsase/Diguanyl_cyclase"/>
</dbReference>
<dbReference type="PANTHER" id="PTHR37984:SF5">
    <property type="entry name" value="PROTEIN NYNRIN-LIKE"/>
    <property type="match status" value="1"/>
</dbReference>
<gene>
    <name evidence="1" type="ORF">K2173_013963</name>
</gene>
<dbReference type="InterPro" id="IPR043502">
    <property type="entry name" value="DNA/RNA_pol_sf"/>
</dbReference>
<dbReference type="EMBL" id="JAIWQS010000011">
    <property type="protein sequence ID" value="KAJ8750048.1"/>
    <property type="molecule type" value="Genomic_DNA"/>
</dbReference>
<protein>
    <submittedName>
        <fullName evidence="1">Uncharacterized protein</fullName>
    </submittedName>
</protein>
<proteinExistence type="predicted"/>
<dbReference type="Proteomes" id="UP001159364">
    <property type="component" value="Linkage Group LG11"/>
</dbReference>
<keyword evidence="2" id="KW-1185">Reference proteome</keyword>
<name>A0AAV8SDD4_9ROSI</name>
<dbReference type="FunFam" id="3.30.70.270:FF:000020">
    <property type="entry name" value="Transposon Tf2-6 polyprotein-like Protein"/>
    <property type="match status" value="1"/>
</dbReference>
<dbReference type="SUPFAM" id="SSF56672">
    <property type="entry name" value="DNA/RNA polymerases"/>
    <property type="match status" value="1"/>
</dbReference>
<comment type="caution">
    <text evidence="1">The sequence shown here is derived from an EMBL/GenBank/DDBJ whole genome shotgun (WGS) entry which is preliminary data.</text>
</comment>
<dbReference type="AlphaFoldDB" id="A0AAV8SDD4"/>
<dbReference type="Pfam" id="PF08284">
    <property type="entry name" value="RVP_2"/>
    <property type="match status" value="1"/>
</dbReference>
<evidence type="ECO:0000313" key="1">
    <source>
        <dbReference type="EMBL" id="KAJ8750048.1"/>
    </source>
</evidence>
<sequence length="178" mass="20161">MGTEGRGSRPQSQARVYAMTRQEAQDSPDVVAGILLISDIEAFALLDPGSTHSFIAPHMACRLHGDREMTRQDHAEHLRIILQTMRDRQLYAKFSKCEFWLDQVIFLGHIVTGEGIQVDPSKIQAVLQWEAPRNVSEIQSFLGLAGYYRRFVEGFSLISAPLTKLLRKNVPFGWTEEC</sequence>
<dbReference type="PANTHER" id="PTHR37984">
    <property type="entry name" value="PROTEIN CBG26694"/>
    <property type="match status" value="1"/>
</dbReference>